<gene>
    <name evidence="1" type="ORF">MNILOELO_00013</name>
</gene>
<sequence>MGTNRSKMRREKENTDEIEDVGLHPLRCTIGGII</sequence>
<accession>A0A7G9YL27</accession>
<proteinExistence type="predicted"/>
<organism evidence="1">
    <name type="scientific">Candidatus Methanogaster sp. ANME-2c ERB4</name>
    <dbReference type="NCBI Taxonomy" id="2759911"/>
    <lineage>
        <taxon>Archaea</taxon>
        <taxon>Methanobacteriati</taxon>
        <taxon>Methanobacteriota</taxon>
        <taxon>Stenosarchaea group</taxon>
        <taxon>Methanomicrobia</taxon>
        <taxon>Methanosarcinales</taxon>
        <taxon>ANME-2 cluster</taxon>
        <taxon>Candidatus Methanogasteraceae</taxon>
        <taxon>Candidatus Methanogaster</taxon>
    </lineage>
</organism>
<dbReference type="AlphaFoldDB" id="A0A7G9YL27"/>
<name>A0A7G9YL27_9EURY</name>
<reference evidence="1" key="1">
    <citation type="submission" date="2020-06" db="EMBL/GenBank/DDBJ databases">
        <title>Unique genomic features of the anaerobic methanotrophic archaea.</title>
        <authorList>
            <person name="Chadwick G.L."/>
            <person name="Skennerton C.T."/>
            <person name="Laso-Perez R."/>
            <person name="Leu A.O."/>
            <person name="Speth D.R."/>
            <person name="Yu H."/>
            <person name="Morgan-Lang C."/>
            <person name="Hatzenpichler R."/>
            <person name="Goudeau D."/>
            <person name="Malmstrom R."/>
            <person name="Brazelton W.J."/>
            <person name="Woyke T."/>
            <person name="Hallam S.J."/>
            <person name="Tyson G.W."/>
            <person name="Wegener G."/>
            <person name="Boetius A."/>
            <person name="Orphan V."/>
        </authorList>
    </citation>
    <scope>NUCLEOTIDE SEQUENCE</scope>
</reference>
<dbReference type="EMBL" id="MT631359">
    <property type="protein sequence ID" value="QNO48711.1"/>
    <property type="molecule type" value="Genomic_DNA"/>
</dbReference>
<protein>
    <submittedName>
        <fullName evidence="1">Uncharacterized protein</fullName>
    </submittedName>
</protein>
<evidence type="ECO:0000313" key="1">
    <source>
        <dbReference type="EMBL" id="QNO48711.1"/>
    </source>
</evidence>